<dbReference type="Proteomes" id="UP000199077">
    <property type="component" value="Chromosome I"/>
</dbReference>
<gene>
    <name evidence="3" type="ORF">SAMN04489867_2165</name>
</gene>
<evidence type="ECO:0000313" key="3">
    <source>
        <dbReference type="EMBL" id="SDP35357.1"/>
    </source>
</evidence>
<feature type="region of interest" description="Disordered" evidence="1">
    <location>
        <begin position="1"/>
        <end position="21"/>
    </location>
</feature>
<evidence type="ECO:0000313" key="4">
    <source>
        <dbReference type="Proteomes" id="UP000199077"/>
    </source>
</evidence>
<dbReference type="OrthoDB" id="4871964at2"/>
<evidence type="ECO:0000256" key="1">
    <source>
        <dbReference type="SAM" id="MobiDB-lite"/>
    </source>
</evidence>
<keyword evidence="4" id="KW-1185">Reference proteome</keyword>
<dbReference type="STRING" id="443156.SAMN04489867_2165"/>
<name>A0A1H0S161_9MICO</name>
<protein>
    <recommendedName>
        <fullName evidence="2">DUF6299 domain-containing protein</fullName>
    </recommendedName>
</protein>
<dbReference type="EMBL" id="LT629711">
    <property type="protein sequence ID" value="SDP35357.1"/>
    <property type="molecule type" value="Genomic_DNA"/>
</dbReference>
<feature type="domain" description="DUF6299" evidence="2">
    <location>
        <begin position="143"/>
        <end position="225"/>
    </location>
</feature>
<dbReference type="AlphaFoldDB" id="A0A1H0S161"/>
<sequence>MSELPKASTAKPKAPSNDTARKAVAVRALPTTLRLDVAGATLDSLESGLAADCGFPATDRAVWYRVDDPSGLGFVVDASGSDHRVGIAMLGGDPRDNVLMGCSGGSVLTASGGPAGPFYLAALSDARTATHLELAFRALPAPAATVTLDAVGALDGGGARLSGTYSCTGSGSPTTVTISGRLSQGGTQGISSPVDGTCDGATHAWSLLVTGPQAFSTGTAQAVVTASACSGPGCTNKTAQGTVTLS</sequence>
<reference evidence="4" key="1">
    <citation type="submission" date="2016-10" db="EMBL/GenBank/DDBJ databases">
        <authorList>
            <person name="Varghese N."/>
            <person name="Submissions S."/>
        </authorList>
    </citation>
    <scope>NUCLEOTIDE SEQUENCE [LARGE SCALE GENOMIC DNA]</scope>
    <source>
        <strain evidence="4">DSM 22329</strain>
    </source>
</reference>
<organism evidence="3 4">
    <name type="scientific">Pedococcus dokdonensis</name>
    <dbReference type="NCBI Taxonomy" id="443156"/>
    <lineage>
        <taxon>Bacteria</taxon>
        <taxon>Bacillati</taxon>
        <taxon>Actinomycetota</taxon>
        <taxon>Actinomycetes</taxon>
        <taxon>Micrococcales</taxon>
        <taxon>Intrasporangiaceae</taxon>
        <taxon>Pedococcus</taxon>
    </lineage>
</organism>
<accession>A0A1H0S161</accession>
<dbReference type="InterPro" id="IPR046266">
    <property type="entry name" value="DUF6299"/>
</dbReference>
<proteinExistence type="predicted"/>
<evidence type="ECO:0000259" key="2">
    <source>
        <dbReference type="Pfam" id="PF19816"/>
    </source>
</evidence>
<dbReference type="Pfam" id="PF19816">
    <property type="entry name" value="DUF6299"/>
    <property type="match status" value="1"/>
</dbReference>
<dbReference type="RefSeq" id="WP_091785118.1">
    <property type="nucleotide sequence ID" value="NZ_LT629711.1"/>
</dbReference>